<feature type="transmembrane region" description="Helical" evidence="12">
    <location>
        <begin position="242"/>
        <end position="263"/>
    </location>
</feature>
<dbReference type="InterPro" id="IPR055374">
    <property type="entry name" value="Ribophorin_II_3rd"/>
</dbReference>
<feature type="transmembrane region" description="Helical" evidence="12">
    <location>
        <begin position="284"/>
        <end position="304"/>
    </location>
</feature>
<dbReference type="EMBL" id="JALJOV010001832">
    <property type="protein sequence ID" value="KAK9839742.1"/>
    <property type="molecule type" value="Genomic_DNA"/>
</dbReference>
<evidence type="ECO:0000256" key="12">
    <source>
        <dbReference type="SAM" id="Phobius"/>
    </source>
</evidence>
<evidence type="ECO:0000256" key="4">
    <source>
        <dbReference type="ARBA" id="ARBA00009038"/>
    </source>
</evidence>
<dbReference type="PANTHER" id="PTHR12640">
    <property type="entry name" value="RIBOPHORIN II"/>
    <property type="match status" value="1"/>
</dbReference>
<comment type="subcellular location">
    <subcellularLocation>
        <location evidence="2">Endoplasmic reticulum membrane</location>
        <topology evidence="2">Multi-pass membrane protein</topology>
    </subcellularLocation>
</comment>
<dbReference type="InterPro" id="IPR008814">
    <property type="entry name" value="Swp1"/>
</dbReference>
<feature type="domain" description="Ribophorin II C-terminal" evidence="14">
    <location>
        <begin position="232"/>
        <end position="335"/>
    </location>
</feature>
<gene>
    <name evidence="15" type="ORF">WJX84_001636</name>
</gene>
<dbReference type="GO" id="GO:0008250">
    <property type="term" value="C:oligosaccharyltransferase complex"/>
    <property type="evidence" value="ECO:0007669"/>
    <property type="project" value="InterPro"/>
</dbReference>
<name>A0AAW1S100_9CHLO</name>
<evidence type="ECO:0000256" key="10">
    <source>
        <dbReference type="ARBA" id="ARBA00030078"/>
    </source>
</evidence>
<feature type="transmembrane region" description="Helical" evidence="12">
    <location>
        <begin position="310"/>
        <end position="328"/>
    </location>
</feature>
<evidence type="ECO:0000256" key="11">
    <source>
        <dbReference type="ARBA" id="ARBA00032139"/>
    </source>
</evidence>
<dbReference type="Pfam" id="PF23860">
    <property type="entry name" value="Ribophorin_II_3rd"/>
    <property type="match status" value="1"/>
</dbReference>
<keyword evidence="9 12" id="KW-0472">Membrane</keyword>
<dbReference type="AlphaFoldDB" id="A0AAW1S100"/>
<evidence type="ECO:0000256" key="2">
    <source>
        <dbReference type="ARBA" id="ARBA00004477"/>
    </source>
</evidence>
<accession>A0AAW1S100</accession>
<comment type="pathway">
    <text evidence="3">Protein modification; protein glycosylation.</text>
</comment>
<organism evidence="15 16">
    <name type="scientific">Apatococcus fuscideae</name>
    <dbReference type="NCBI Taxonomy" id="2026836"/>
    <lineage>
        <taxon>Eukaryota</taxon>
        <taxon>Viridiplantae</taxon>
        <taxon>Chlorophyta</taxon>
        <taxon>core chlorophytes</taxon>
        <taxon>Trebouxiophyceae</taxon>
        <taxon>Chlorellales</taxon>
        <taxon>Chlorellaceae</taxon>
        <taxon>Apatococcus</taxon>
    </lineage>
</organism>
<evidence type="ECO:0000256" key="8">
    <source>
        <dbReference type="ARBA" id="ARBA00022989"/>
    </source>
</evidence>
<evidence type="ECO:0000256" key="3">
    <source>
        <dbReference type="ARBA" id="ARBA00004922"/>
    </source>
</evidence>
<dbReference type="InterPro" id="IPR056790">
    <property type="entry name" value="Ribophorin_II_C"/>
</dbReference>
<keyword evidence="7" id="KW-0256">Endoplasmic reticulum</keyword>
<evidence type="ECO:0000259" key="14">
    <source>
        <dbReference type="Pfam" id="PF25147"/>
    </source>
</evidence>
<sequence length="339" mass="36466">MAAEKQGTPPLLEKLLQQSSEKAGVWTFDFLSERKDLGLWQLTLVAVGDDKKVLGETTGELLVQDELRSGDATLVLSDSDGDEVSRTKAERGITLAEDLSLDVSQELKVSFLIKSVKGEQVVQPQHAFLRLDDASQGLQAYVVAKAEKKSTDGRLHATVTHSVLEKQIGQQGGAFKMVLMVGDPAGTNAREWTMGTVHVAASQGGSKGKAKGMDTHQLPAHFRPLPEIYHIFQQPSPRPPQLVSYLFTGIVLLPLGGLGYVLATQLGANLKGFPQEQLAQVSAVCFHAGIASILGLYTIFWLGLNLLHTLPILAVLGLLTAASGYQALSRQANARLKAQ</sequence>
<evidence type="ECO:0000256" key="1">
    <source>
        <dbReference type="ARBA" id="ARBA00002791"/>
    </source>
</evidence>
<evidence type="ECO:0000256" key="5">
    <source>
        <dbReference type="ARBA" id="ARBA00022692"/>
    </source>
</evidence>
<dbReference type="Proteomes" id="UP001485043">
    <property type="component" value="Unassembled WGS sequence"/>
</dbReference>
<comment type="caution">
    <text evidence="15">The sequence shown here is derived from an EMBL/GenBank/DDBJ whole genome shotgun (WGS) entry which is preliminary data.</text>
</comment>
<evidence type="ECO:0000256" key="6">
    <source>
        <dbReference type="ARBA" id="ARBA00022729"/>
    </source>
</evidence>
<proteinExistence type="inferred from homology"/>
<evidence type="ECO:0000313" key="15">
    <source>
        <dbReference type="EMBL" id="KAK9839742.1"/>
    </source>
</evidence>
<reference evidence="15 16" key="1">
    <citation type="journal article" date="2024" name="Nat. Commun.">
        <title>Phylogenomics reveals the evolutionary origins of lichenization in chlorophyte algae.</title>
        <authorList>
            <person name="Puginier C."/>
            <person name="Libourel C."/>
            <person name="Otte J."/>
            <person name="Skaloud P."/>
            <person name="Haon M."/>
            <person name="Grisel S."/>
            <person name="Petersen M."/>
            <person name="Berrin J.G."/>
            <person name="Delaux P.M."/>
            <person name="Dal Grande F."/>
            <person name="Keller J."/>
        </authorList>
    </citation>
    <scope>NUCLEOTIDE SEQUENCE [LARGE SCALE GENOMIC DNA]</scope>
    <source>
        <strain evidence="15 16">SAG 2523</strain>
    </source>
</reference>
<feature type="domain" description="Ribophorin II third" evidence="13">
    <location>
        <begin position="72"/>
        <end position="198"/>
    </location>
</feature>
<evidence type="ECO:0000313" key="16">
    <source>
        <dbReference type="Proteomes" id="UP001485043"/>
    </source>
</evidence>
<dbReference type="GO" id="GO:0006487">
    <property type="term" value="P:protein N-linked glycosylation"/>
    <property type="evidence" value="ECO:0007669"/>
    <property type="project" value="TreeGrafter"/>
</dbReference>
<keyword evidence="5 12" id="KW-0812">Transmembrane</keyword>
<dbReference type="Pfam" id="PF25147">
    <property type="entry name" value="Ribophorin_II_C"/>
    <property type="match status" value="1"/>
</dbReference>
<evidence type="ECO:0000256" key="7">
    <source>
        <dbReference type="ARBA" id="ARBA00022824"/>
    </source>
</evidence>
<comment type="similarity">
    <text evidence="4">Belongs to the SWP1 family.</text>
</comment>
<keyword evidence="6" id="KW-0732">Signal</keyword>
<evidence type="ECO:0000256" key="9">
    <source>
        <dbReference type="ARBA" id="ARBA00023136"/>
    </source>
</evidence>
<comment type="function">
    <text evidence="1">Subunit of the oligosaccharyl transferase (OST) complex that catalyzes the initial transfer of a defined glycan (Glc(3)Man(9)GlcNAc(2) in eukaryotes) from the lipid carrier dolichol-pyrophosphate to an asparagine residue within an Asn-X-Ser/Thr consensus motif in nascent polypeptide chains, the first step in protein N-glycosylation. N-glycosylation occurs cotranslationally and the complex associates with the Sec61 complex at the channel-forming translocon complex that mediates protein translocation across the endoplasmic reticulum (ER). All subunits are required for a maximal enzyme activity.</text>
</comment>
<dbReference type="PANTHER" id="PTHR12640:SF0">
    <property type="entry name" value="DOLICHYL-DIPHOSPHOOLIGOSACCHARIDE--PROTEIN GLYCOSYLTRANSFERASE SUBUNIT 2"/>
    <property type="match status" value="1"/>
</dbReference>
<keyword evidence="16" id="KW-1185">Reference proteome</keyword>
<keyword evidence="8 12" id="KW-1133">Transmembrane helix</keyword>
<evidence type="ECO:0000259" key="13">
    <source>
        <dbReference type="Pfam" id="PF23860"/>
    </source>
</evidence>
<protein>
    <recommendedName>
        <fullName evidence="11">Ribophorin II</fullName>
    </recommendedName>
    <alternativeName>
        <fullName evidence="10">Ribophorin-2</fullName>
    </alternativeName>
</protein>